<evidence type="ECO:0000313" key="3">
    <source>
        <dbReference type="Proteomes" id="UP000015106"/>
    </source>
</evidence>
<evidence type="ECO:0000313" key="2">
    <source>
        <dbReference type="EnsemblPlants" id="TuG1812G0200002140.01.T01.cds311731"/>
    </source>
</evidence>
<dbReference type="EnsemblPlants" id="TuG1812G0200002140.01.T01">
    <property type="protein sequence ID" value="TuG1812G0200002140.01.T01.cds311731"/>
    <property type="gene ID" value="TuG1812G0200002140.01"/>
</dbReference>
<protein>
    <submittedName>
        <fullName evidence="2">Uncharacterized protein</fullName>
    </submittedName>
</protein>
<organism evidence="2 3">
    <name type="scientific">Triticum urartu</name>
    <name type="common">Red wild einkorn</name>
    <name type="synonym">Crithodium urartu</name>
    <dbReference type="NCBI Taxonomy" id="4572"/>
    <lineage>
        <taxon>Eukaryota</taxon>
        <taxon>Viridiplantae</taxon>
        <taxon>Streptophyta</taxon>
        <taxon>Embryophyta</taxon>
        <taxon>Tracheophyta</taxon>
        <taxon>Spermatophyta</taxon>
        <taxon>Magnoliopsida</taxon>
        <taxon>Liliopsida</taxon>
        <taxon>Poales</taxon>
        <taxon>Poaceae</taxon>
        <taxon>BOP clade</taxon>
        <taxon>Pooideae</taxon>
        <taxon>Triticodae</taxon>
        <taxon>Triticeae</taxon>
        <taxon>Triticinae</taxon>
        <taxon>Triticum</taxon>
    </lineage>
</organism>
<proteinExistence type="predicted"/>
<dbReference type="Gramene" id="TuG1812G0200002140.01.T01">
    <property type="protein sequence ID" value="TuG1812G0200002140.01.T01.cds311731"/>
    <property type="gene ID" value="TuG1812G0200002140.01"/>
</dbReference>
<name>A0A8R7PD10_TRIUA</name>
<keyword evidence="3" id="KW-1185">Reference proteome</keyword>
<evidence type="ECO:0000256" key="1">
    <source>
        <dbReference type="SAM" id="MobiDB-lite"/>
    </source>
</evidence>
<reference evidence="3" key="1">
    <citation type="journal article" date="2013" name="Nature">
        <title>Draft genome of the wheat A-genome progenitor Triticum urartu.</title>
        <authorList>
            <person name="Ling H.Q."/>
            <person name="Zhao S."/>
            <person name="Liu D."/>
            <person name="Wang J."/>
            <person name="Sun H."/>
            <person name="Zhang C."/>
            <person name="Fan H."/>
            <person name="Li D."/>
            <person name="Dong L."/>
            <person name="Tao Y."/>
            <person name="Gao C."/>
            <person name="Wu H."/>
            <person name="Li Y."/>
            <person name="Cui Y."/>
            <person name="Guo X."/>
            <person name="Zheng S."/>
            <person name="Wang B."/>
            <person name="Yu K."/>
            <person name="Liang Q."/>
            <person name="Yang W."/>
            <person name="Lou X."/>
            <person name="Chen J."/>
            <person name="Feng M."/>
            <person name="Jian J."/>
            <person name="Zhang X."/>
            <person name="Luo G."/>
            <person name="Jiang Y."/>
            <person name="Liu J."/>
            <person name="Wang Z."/>
            <person name="Sha Y."/>
            <person name="Zhang B."/>
            <person name="Wu H."/>
            <person name="Tang D."/>
            <person name="Shen Q."/>
            <person name="Xue P."/>
            <person name="Zou S."/>
            <person name="Wang X."/>
            <person name="Liu X."/>
            <person name="Wang F."/>
            <person name="Yang Y."/>
            <person name="An X."/>
            <person name="Dong Z."/>
            <person name="Zhang K."/>
            <person name="Zhang X."/>
            <person name="Luo M.C."/>
            <person name="Dvorak J."/>
            <person name="Tong Y."/>
            <person name="Wang J."/>
            <person name="Yang H."/>
            <person name="Li Z."/>
            <person name="Wang D."/>
            <person name="Zhang A."/>
            <person name="Wang J."/>
        </authorList>
    </citation>
    <scope>NUCLEOTIDE SEQUENCE</scope>
    <source>
        <strain evidence="3">cv. G1812</strain>
    </source>
</reference>
<accession>A0A8R7PD10</accession>
<feature type="region of interest" description="Disordered" evidence="1">
    <location>
        <begin position="1"/>
        <end position="71"/>
    </location>
</feature>
<dbReference type="Proteomes" id="UP000015106">
    <property type="component" value="Chromosome 2"/>
</dbReference>
<reference evidence="2" key="3">
    <citation type="submission" date="2022-06" db="UniProtKB">
        <authorList>
            <consortium name="EnsemblPlants"/>
        </authorList>
    </citation>
    <scope>IDENTIFICATION</scope>
</reference>
<dbReference type="AlphaFoldDB" id="A0A8R7PD10"/>
<reference evidence="2" key="2">
    <citation type="submission" date="2018-03" db="EMBL/GenBank/DDBJ databases">
        <title>The Triticum urartu genome reveals the dynamic nature of wheat genome evolution.</title>
        <authorList>
            <person name="Ling H."/>
            <person name="Ma B."/>
            <person name="Shi X."/>
            <person name="Liu H."/>
            <person name="Dong L."/>
            <person name="Sun H."/>
            <person name="Cao Y."/>
            <person name="Gao Q."/>
            <person name="Zheng S."/>
            <person name="Li Y."/>
            <person name="Yu Y."/>
            <person name="Du H."/>
            <person name="Qi M."/>
            <person name="Li Y."/>
            <person name="Yu H."/>
            <person name="Cui Y."/>
            <person name="Wang N."/>
            <person name="Chen C."/>
            <person name="Wu H."/>
            <person name="Zhao Y."/>
            <person name="Zhang J."/>
            <person name="Li Y."/>
            <person name="Zhou W."/>
            <person name="Zhang B."/>
            <person name="Hu W."/>
            <person name="Eijk M."/>
            <person name="Tang J."/>
            <person name="Witsenboer H."/>
            <person name="Zhao S."/>
            <person name="Li Z."/>
            <person name="Zhang A."/>
            <person name="Wang D."/>
            <person name="Liang C."/>
        </authorList>
    </citation>
    <scope>NUCLEOTIDE SEQUENCE [LARGE SCALE GENOMIC DNA]</scope>
    <source>
        <strain evidence="2">cv. G1812</strain>
    </source>
</reference>
<sequence length="114" mass="12136">RGWARGRHPTGTNITAGEEPPVGIQVVPEAPWPQHTAGRGVGARRGRAGPGHVAPPPPSREPARASPAVPPVAARWGGDWAARSRRDARWGATRLFHRPLSDACVSQMSWYGVG</sequence>